<dbReference type="EMBL" id="JAMYJR010000032">
    <property type="protein sequence ID" value="MCO8274789.1"/>
    <property type="molecule type" value="Genomic_DNA"/>
</dbReference>
<comment type="caution">
    <text evidence="1">The sequence shown here is derived from an EMBL/GenBank/DDBJ whole genome shotgun (WGS) entry which is preliminary data.</text>
</comment>
<accession>A0ABT1DVA8</accession>
<reference evidence="1 2" key="1">
    <citation type="submission" date="2022-06" db="EMBL/GenBank/DDBJ databases">
        <title>New Species of the Genus Actinoplanes, ActinopZanes ferrugineus.</title>
        <authorList>
            <person name="Ding P."/>
        </authorList>
    </citation>
    <scope>NUCLEOTIDE SEQUENCE [LARGE SCALE GENOMIC DNA]</scope>
    <source>
        <strain evidence="1 2">TRM88003</strain>
    </source>
</reference>
<dbReference type="Proteomes" id="UP001523369">
    <property type="component" value="Unassembled WGS sequence"/>
</dbReference>
<name>A0ABT1DVA8_9ACTN</name>
<proteinExistence type="predicted"/>
<organism evidence="1 2">
    <name type="scientific">Paractinoplanes aksuensis</name>
    <dbReference type="NCBI Taxonomy" id="2939490"/>
    <lineage>
        <taxon>Bacteria</taxon>
        <taxon>Bacillati</taxon>
        <taxon>Actinomycetota</taxon>
        <taxon>Actinomycetes</taxon>
        <taxon>Micromonosporales</taxon>
        <taxon>Micromonosporaceae</taxon>
        <taxon>Paractinoplanes</taxon>
    </lineage>
</organism>
<protein>
    <submittedName>
        <fullName evidence="1">HEPN/Toprim-associated domain-containing protein</fullName>
    </submittedName>
</protein>
<gene>
    <name evidence="1" type="ORF">M1L60_29755</name>
</gene>
<evidence type="ECO:0000313" key="1">
    <source>
        <dbReference type="EMBL" id="MCO8274789.1"/>
    </source>
</evidence>
<keyword evidence="2" id="KW-1185">Reference proteome</keyword>
<sequence>MSEYQSLFLKNYEVFSYREVFRDETLHLFTSEEVQRLYGPEAAPFAWGTFGVGGEAAIQDIGDELKVTLLQSTSRTLRQRLDILGYSLQKLEDLYLAARDLEVTRMDSFAASYPDLGPYDFNFWKGNLRDLSFDSWLAQVTQHVERKMAVETPSLGDVGPLELLDDQDARWLIRAIVEVALPADMLSLDVTRIDYDSLLDNGFLMDTDGANYEAVFNPGPPIVITEGRYDAKVLREAIEILMPHLEHYIRFLDFDFGNEGGASAAVKTLKSFAAAGISNRIVALFDNDSAAYEAVLALETSKLPAHYSVVHYPYLDSATEYPTLGPQGESTMDVNGLACSIELYLGDDVLRRQDGELIPVQWKGFMGKVKKYQGEVMDKSAIQRAFDDKVKRARQDPGCVGQQDWQGLRSVLERLITALALT</sequence>
<evidence type="ECO:0000313" key="2">
    <source>
        <dbReference type="Proteomes" id="UP001523369"/>
    </source>
</evidence>
<dbReference type="RefSeq" id="WP_253240848.1">
    <property type="nucleotide sequence ID" value="NZ_JAMYJR010000032.1"/>
</dbReference>